<keyword evidence="2" id="KW-1185">Reference proteome</keyword>
<accession>A0ABU6PSS3</accession>
<evidence type="ECO:0000313" key="1">
    <source>
        <dbReference type="EMBL" id="MED5017920.1"/>
    </source>
</evidence>
<sequence>MFKWKWKSANPVLFDQMHKDKPEAVVPISSAFYKPSPNIRGKMEYLDRVIRLKESKAFTLDIDKRLDCICNSIETDLGIIEGYLADEPDMGKFIIRTKVEGQPGFNEEAIQIITDRIKKSFGIPPGQ</sequence>
<dbReference type="RefSeq" id="WP_328277902.1">
    <property type="nucleotide sequence ID" value="NZ_JARTLD010000028.1"/>
</dbReference>
<proteinExistence type="predicted"/>
<organism evidence="1 2">
    <name type="scientific">Paenibacillus chibensis</name>
    <dbReference type="NCBI Taxonomy" id="59846"/>
    <lineage>
        <taxon>Bacteria</taxon>
        <taxon>Bacillati</taxon>
        <taxon>Bacillota</taxon>
        <taxon>Bacilli</taxon>
        <taxon>Bacillales</taxon>
        <taxon>Paenibacillaceae</taxon>
        <taxon>Paenibacillus</taxon>
    </lineage>
</organism>
<gene>
    <name evidence="1" type="ORF">P9847_11460</name>
</gene>
<protein>
    <submittedName>
        <fullName evidence="1">Uncharacterized protein</fullName>
    </submittedName>
</protein>
<reference evidence="1 2" key="1">
    <citation type="submission" date="2023-03" db="EMBL/GenBank/DDBJ databases">
        <title>Bacillus Genome Sequencing.</title>
        <authorList>
            <person name="Dunlap C."/>
        </authorList>
    </citation>
    <scope>NUCLEOTIDE SEQUENCE [LARGE SCALE GENOMIC DNA]</scope>
    <source>
        <strain evidence="1 2">NRS-52</strain>
    </source>
</reference>
<name>A0ABU6PSS3_9BACL</name>
<dbReference type="Proteomes" id="UP001343257">
    <property type="component" value="Unassembled WGS sequence"/>
</dbReference>
<comment type="caution">
    <text evidence="1">The sequence shown here is derived from an EMBL/GenBank/DDBJ whole genome shotgun (WGS) entry which is preliminary data.</text>
</comment>
<evidence type="ECO:0000313" key="2">
    <source>
        <dbReference type="Proteomes" id="UP001343257"/>
    </source>
</evidence>
<dbReference type="EMBL" id="JARTLD010000028">
    <property type="protein sequence ID" value="MED5017920.1"/>
    <property type="molecule type" value="Genomic_DNA"/>
</dbReference>